<keyword evidence="2" id="KW-0812">Transmembrane</keyword>
<dbReference type="GO" id="GO:0009897">
    <property type="term" value="C:external side of plasma membrane"/>
    <property type="evidence" value="ECO:0007669"/>
    <property type="project" value="TreeGrafter"/>
</dbReference>
<gene>
    <name evidence="3" type="ORF">J4Q44_G00322400</name>
</gene>
<dbReference type="PANTHER" id="PTHR11422">
    <property type="entry name" value="T-CELL SURFACE GLYCOPROTEIN CD4"/>
    <property type="match status" value="1"/>
</dbReference>
<comment type="caution">
    <text evidence="3">The sequence shown here is derived from an EMBL/GenBank/DDBJ whole genome shotgun (WGS) entry which is preliminary data.</text>
</comment>
<evidence type="ECO:0000256" key="1">
    <source>
        <dbReference type="SAM" id="MobiDB-lite"/>
    </source>
</evidence>
<accession>A0AAN8KUE2</accession>
<feature type="compositionally biased region" description="Basic residues" evidence="1">
    <location>
        <begin position="114"/>
        <end position="128"/>
    </location>
</feature>
<evidence type="ECO:0000256" key="2">
    <source>
        <dbReference type="SAM" id="Phobius"/>
    </source>
</evidence>
<dbReference type="Proteomes" id="UP001356427">
    <property type="component" value="Unassembled WGS sequence"/>
</dbReference>
<dbReference type="GO" id="GO:0042289">
    <property type="term" value="F:MHC class II protein binding"/>
    <property type="evidence" value="ECO:0007669"/>
    <property type="project" value="TreeGrafter"/>
</dbReference>
<dbReference type="GO" id="GO:0042110">
    <property type="term" value="P:T cell activation"/>
    <property type="evidence" value="ECO:0007669"/>
    <property type="project" value="TreeGrafter"/>
</dbReference>
<sequence>MSSQIRQPAMSSQIRQPAMSSQIRQPAMSSQIRQPAMSSQIRQPAMSSQIRQPAMSSQIHQPAMSRPARIRQSRPARIRQSRPAGIRQSRPAGIRQSCPAGIRQSRPAGIRQSRPARIRQSRPARSHQSRPASIRHSACDVRAEDAGFYTCRQFLTEGGPQHGGDAPVHLSVLTMSSASPVTDIKPDRPVTLRCSLHTYNGPGRCAPGMDQDVSLSWLRVDEADTGLIEAGTNLQGDSRYQVTQLSHCDITLTVTLQREDNNRKWRCQLTGKVEIFLDITFKFSGSPLNQTLLLTLSVGAAVCVAAAVIIVHRRRANNQVPNDNSIGLNAINHSTPPTNEDKCQPADRITYASILHFNQNPPQRVDVQDEDAVTYCSVMPSSTRETENPADPSSTPQPRHQHEDYTQSFTA</sequence>
<dbReference type="AlphaFoldDB" id="A0AAN8KUE2"/>
<dbReference type="GO" id="GO:0045121">
    <property type="term" value="C:membrane raft"/>
    <property type="evidence" value="ECO:0007669"/>
    <property type="project" value="TreeGrafter"/>
</dbReference>
<dbReference type="GO" id="GO:0070374">
    <property type="term" value="P:positive regulation of ERK1 and ERK2 cascade"/>
    <property type="evidence" value="ECO:0007669"/>
    <property type="project" value="TreeGrafter"/>
</dbReference>
<feature type="compositionally biased region" description="Polar residues" evidence="1">
    <location>
        <begin position="1"/>
        <end position="60"/>
    </location>
</feature>
<dbReference type="GO" id="GO:0035723">
    <property type="term" value="P:interleukin-15-mediated signaling pathway"/>
    <property type="evidence" value="ECO:0007669"/>
    <property type="project" value="TreeGrafter"/>
</dbReference>
<feature type="region of interest" description="Disordered" evidence="1">
    <location>
        <begin position="1"/>
        <end position="138"/>
    </location>
</feature>
<feature type="region of interest" description="Disordered" evidence="1">
    <location>
        <begin position="376"/>
        <end position="411"/>
    </location>
</feature>
<evidence type="ECO:0008006" key="5">
    <source>
        <dbReference type="Google" id="ProtNLM"/>
    </source>
</evidence>
<evidence type="ECO:0000313" key="4">
    <source>
        <dbReference type="Proteomes" id="UP001356427"/>
    </source>
</evidence>
<feature type="transmembrane region" description="Helical" evidence="2">
    <location>
        <begin position="292"/>
        <end position="311"/>
    </location>
</feature>
<dbReference type="EMBL" id="JAGTTL010000031">
    <property type="protein sequence ID" value="KAK6297657.1"/>
    <property type="molecule type" value="Genomic_DNA"/>
</dbReference>
<organism evidence="3 4">
    <name type="scientific">Coregonus suidteri</name>
    <dbReference type="NCBI Taxonomy" id="861788"/>
    <lineage>
        <taxon>Eukaryota</taxon>
        <taxon>Metazoa</taxon>
        <taxon>Chordata</taxon>
        <taxon>Craniata</taxon>
        <taxon>Vertebrata</taxon>
        <taxon>Euteleostomi</taxon>
        <taxon>Actinopterygii</taxon>
        <taxon>Neopterygii</taxon>
        <taxon>Teleostei</taxon>
        <taxon>Protacanthopterygii</taxon>
        <taxon>Salmoniformes</taxon>
        <taxon>Salmonidae</taxon>
        <taxon>Coregoninae</taxon>
        <taxon>Coregonus</taxon>
    </lineage>
</organism>
<evidence type="ECO:0000313" key="3">
    <source>
        <dbReference type="EMBL" id="KAK6297657.1"/>
    </source>
</evidence>
<keyword evidence="2" id="KW-1133">Transmembrane helix</keyword>
<proteinExistence type="predicted"/>
<keyword evidence="4" id="KW-1185">Reference proteome</keyword>
<keyword evidence="2" id="KW-0472">Membrane</keyword>
<protein>
    <recommendedName>
        <fullName evidence="5">Ig-like domain-containing protein</fullName>
    </recommendedName>
</protein>
<reference evidence="3 4" key="1">
    <citation type="submission" date="2021-04" db="EMBL/GenBank/DDBJ databases">
        <authorList>
            <person name="De Guttry C."/>
            <person name="Zahm M."/>
            <person name="Klopp C."/>
            <person name="Cabau C."/>
            <person name="Louis A."/>
            <person name="Berthelot C."/>
            <person name="Parey E."/>
            <person name="Roest Crollius H."/>
            <person name="Montfort J."/>
            <person name="Robinson-Rechavi M."/>
            <person name="Bucao C."/>
            <person name="Bouchez O."/>
            <person name="Gislard M."/>
            <person name="Lluch J."/>
            <person name="Milhes M."/>
            <person name="Lampietro C."/>
            <person name="Lopez Roques C."/>
            <person name="Donnadieu C."/>
            <person name="Braasch I."/>
            <person name="Desvignes T."/>
            <person name="Postlethwait J."/>
            <person name="Bobe J."/>
            <person name="Wedekind C."/>
            <person name="Guiguen Y."/>
        </authorList>
    </citation>
    <scope>NUCLEOTIDE SEQUENCE [LARGE SCALE GENOMIC DNA]</scope>
    <source>
        <strain evidence="3">Cs_M1</strain>
        <tissue evidence="3">Blood</tissue>
    </source>
</reference>
<dbReference type="PANTHER" id="PTHR11422:SF5">
    <property type="entry name" value="DIVERSE IMMUNOGLOBULIN DOMAIN-CONTAINING PROTEIN 1.1 ISOFORM X1-RELATED"/>
    <property type="match status" value="1"/>
</dbReference>
<dbReference type="GO" id="GO:1990782">
    <property type="term" value="F:protein tyrosine kinase binding"/>
    <property type="evidence" value="ECO:0007669"/>
    <property type="project" value="TreeGrafter"/>
</dbReference>
<feature type="compositionally biased region" description="Basic residues" evidence="1">
    <location>
        <begin position="68"/>
        <end position="80"/>
    </location>
</feature>
<name>A0AAN8KUE2_9TELE</name>